<gene>
    <name evidence="1" type="ORF">BpHYR1_000801</name>
</gene>
<protein>
    <submittedName>
        <fullName evidence="1">Uncharacterized protein</fullName>
    </submittedName>
</protein>
<organism evidence="1 2">
    <name type="scientific">Brachionus plicatilis</name>
    <name type="common">Marine rotifer</name>
    <name type="synonym">Brachionus muelleri</name>
    <dbReference type="NCBI Taxonomy" id="10195"/>
    <lineage>
        <taxon>Eukaryota</taxon>
        <taxon>Metazoa</taxon>
        <taxon>Spiralia</taxon>
        <taxon>Gnathifera</taxon>
        <taxon>Rotifera</taxon>
        <taxon>Eurotatoria</taxon>
        <taxon>Monogononta</taxon>
        <taxon>Pseudotrocha</taxon>
        <taxon>Ploima</taxon>
        <taxon>Brachionidae</taxon>
        <taxon>Brachionus</taxon>
    </lineage>
</organism>
<dbReference type="OrthoDB" id="8191915at2759"/>
<dbReference type="AlphaFoldDB" id="A0A3M7P7K0"/>
<evidence type="ECO:0000313" key="1">
    <source>
        <dbReference type="EMBL" id="RMZ95061.1"/>
    </source>
</evidence>
<proteinExistence type="predicted"/>
<accession>A0A3M7P7K0</accession>
<feature type="non-terminal residue" evidence="1">
    <location>
        <position position="260"/>
    </location>
</feature>
<evidence type="ECO:0000313" key="2">
    <source>
        <dbReference type="Proteomes" id="UP000276133"/>
    </source>
</evidence>
<dbReference type="Proteomes" id="UP000276133">
    <property type="component" value="Unassembled WGS sequence"/>
</dbReference>
<reference evidence="1 2" key="1">
    <citation type="journal article" date="2018" name="Sci. Rep.">
        <title>Genomic signatures of local adaptation to the degree of environmental predictability in rotifers.</title>
        <authorList>
            <person name="Franch-Gras L."/>
            <person name="Hahn C."/>
            <person name="Garcia-Roger E.M."/>
            <person name="Carmona M.J."/>
            <person name="Serra M."/>
            <person name="Gomez A."/>
        </authorList>
    </citation>
    <scope>NUCLEOTIDE SEQUENCE [LARGE SCALE GENOMIC DNA]</scope>
    <source>
        <strain evidence="1">HYR1</strain>
    </source>
</reference>
<comment type="caution">
    <text evidence="1">The sequence shown here is derived from an EMBL/GenBank/DDBJ whole genome shotgun (WGS) entry which is preliminary data.</text>
</comment>
<sequence length="260" mass="30202">MSFRRNYLSINNSNGIPRSSRHLFIRKIPNGINEEQKNEEFINDDEIVPLANNSNFQKKKNSPKKKIPISNPSLEVEIYDNKKEISLDLYKLFIEKNMTKSSINGVINLFRKTNPKFDLPPSIDKIIDFLSDNSKHPLKHECFEFCHSCNIVKISTSNSNNRCLECRSLTSKFYKLKLISLERGEIMDINNKPQLIKFFLLFSVLDKPARALMLNMKQFNGQYGCSKCYQPGESIRTVKNGHLRVYPYKNFNPEGPLRSQ</sequence>
<name>A0A3M7P7K0_BRAPC</name>
<dbReference type="STRING" id="10195.A0A3M7P7K0"/>
<dbReference type="EMBL" id="REGN01012625">
    <property type="protein sequence ID" value="RMZ95061.1"/>
    <property type="molecule type" value="Genomic_DNA"/>
</dbReference>
<keyword evidence="2" id="KW-1185">Reference proteome</keyword>